<dbReference type="SUPFAM" id="SSF53474">
    <property type="entry name" value="alpha/beta-Hydrolases"/>
    <property type="match status" value="1"/>
</dbReference>
<sequence>MINLVCIDGGSGSLRGSKLRNQFKRLLKCRGPQPVKAHYLRSAVIPILRAIRRWKIRKALLKYASPENTLILAGKSIGAIWALRALEKLPLPYGKVFLCTVDPHDPITQRYSYPVLARITQGWNVFQRNDRPRGGRVQHDSVSNFGVGRSDVNHWNIIFCREAVDAIKAALDAALDDS</sequence>
<comment type="caution">
    <text evidence="1">The sequence shown here is derived from an EMBL/GenBank/DDBJ whole genome shotgun (WGS) entry which is preliminary data.</text>
</comment>
<proteinExistence type="predicted"/>
<accession>A0A0F9F3D7</accession>
<dbReference type="EMBL" id="LAZR01025102">
    <property type="protein sequence ID" value="KKL72986.1"/>
    <property type="molecule type" value="Genomic_DNA"/>
</dbReference>
<reference evidence="1" key="1">
    <citation type="journal article" date="2015" name="Nature">
        <title>Complex archaea that bridge the gap between prokaryotes and eukaryotes.</title>
        <authorList>
            <person name="Spang A."/>
            <person name="Saw J.H."/>
            <person name="Jorgensen S.L."/>
            <person name="Zaremba-Niedzwiedzka K."/>
            <person name="Martijn J."/>
            <person name="Lind A.E."/>
            <person name="van Eijk R."/>
            <person name="Schleper C."/>
            <person name="Guy L."/>
            <person name="Ettema T.J."/>
        </authorList>
    </citation>
    <scope>NUCLEOTIDE SEQUENCE</scope>
</reference>
<protein>
    <submittedName>
        <fullName evidence="1">Uncharacterized protein</fullName>
    </submittedName>
</protein>
<gene>
    <name evidence="1" type="ORF">LCGC14_2079430</name>
</gene>
<organism evidence="1">
    <name type="scientific">marine sediment metagenome</name>
    <dbReference type="NCBI Taxonomy" id="412755"/>
    <lineage>
        <taxon>unclassified sequences</taxon>
        <taxon>metagenomes</taxon>
        <taxon>ecological metagenomes</taxon>
    </lineage>
</organism>
<dbReference type="InterPro" id="IPR029058">
    <property type="entry name" value="AB_hydrolase_fold"/>
</dbReference>
<dbReference type="AlphaFoldDB" id="A0A0F9F3D7"/>
<evidence type="ECO:0000313" key="1">
    <source>
        <dbReference type="EMBL" id="KKL72986.1"/>
    </source>
</evidence>
<name>A0A0F9F3D7_9ZZZZ</name>